<keyword evidence="3" id="KW-1185">Reference proteome</keyword>
<name>A0ABT6F641_9BACT</name>
<reference evidence="2 3" key="1">
    <citation type="submission" date="2023-03" db="EMBL/GenBank/DDBJ databases">
        <title>Paludisphaera mucosa sp. nov. a novel planctomycete from northern fen.</title>
        <authorList>
            <person name="Ivanova A."/>
        </authorList>
    </citation>
    <scope>NUCLEOTIDE SEQUENCE [LARGE SCALE GENOMIC DNA]</scope>
    <source>
        <strain evidence="2 3">Pla2</strain>
    </source>
</reference>
<feature type="chain" id="PRO_5047256084" evidence="1">
    <location>
        <begin position="25"/>
        <end position="487"/>
    </location>
</feature>
<accession>A0ABT6F641</accession>
<sequence length="487" mass="53759">MHSLALKSILVLPFAMLAVGLARAEEHPDVKAGTGLLSVGDELADKGKPNDAQIRYKEAFEKILPRLRGIPFRHEVKRDVTKREKLQEMLLKEFEADMTPGEFEAEEKAFKAFGLLPADLDLKKLLVDVYSEEIAAYYDPRTKTMYMIEEPESKKDKPPTFLERFLGKTGGFDKDENKTVIAHEMTHALSDQHYDLDGLHAASKKNDDQSMAVSALIEGEATLAMMAAGQEDWEGAQLIKTPAEALGRGLELMAPFMTALGGGKTLKNAPPIIADSMLFPYLRGMVFCAKLANDDGWKGIDAAYREPPLSTEQILHPAKYHAKPDHPTLIELGTLNPGDGWKELGRNVLGEMQTSVLLRRNGGPAAAAGWDGDRYAVFEGPDKKLGLVWMTTWDGEDDAREFAQAYVRYQTSRMGDSKFQPLNVPDSLWRCTDGVCRIVERRGADVAVVEGFSGLVSGALLEAAFKAEKSEMKPIPRTLEAAEAPQH</sequence>
<evidence type="ECO:0000256" key="1">
    <source>
        <dbReference type="SAM" id="SignalP"/>
    </source>
</evidence>
<organism evidence="2 3">
    <name type="scientific">Paludisphaera mucosa</name>
    <dbReference type="NCBI Taxonomy" id="3030827"/>
    <lineage>
        <taxon>Bacteria</taxon>
        <taxon>Pseudomonadati</taxon>
        <taxon>Planctomycetota</taxon>
        <taxon>Planctomycetia</taxon>
        <taxon>Isosphaerales</taxon>
        <taxon>Isosphaeraceae</taxon>
        <taxon>Paludisphaera</taxon>
    </lineage>
</organism>
<dbReference type="RefSeq" id="WP_277859346.1">
    <property type="nucleotide sequence ID" value="NZ_JARRAG010000001.1"/>
</dbReference>
<dbReference type="Proteomes" id="UP001216907">
    <property type="component" value="Unassembled WGS sequence"/>
</dbReference>
<evidence type="ECO:0000313" key="3">
    <source>
        <dbReference type="Proteomes" id="UP001216907"/>
    </source>
</evidence>
<dbReference type="EMBL" id="JARRAG010000001">
    <property type="protein sequence ID" value="MDG3002987.1"/>
    <property type="molecule type" value="Genomic_DNA"/>
</dbReference>
<comment type="caution">
    <text evidence="2">The sequence shown here is derived from an EMBL/GenBank/DDBJ whole genome shotgun (WGS) entry which is preliminary data.</text>
</comment>
<keyword evidence="1" id="KW-0732">Signal</keyword>
<proteinExistence type="predicted"/>
<evidence type="ECO:0000313" key="2">
    <source>
        <dbReference type="EMBL" id="MDG3002987.1"/>
    </source>
</evidence>
<protein>
    <submittedName>
        <fullName evidence="2">Uncharacterized protein</fullName>
    </submittedName>
</protein>
<feature type="signal peptide" evidence="1">
    <location>
        <begin position="1"/>
        <end position="24"/>
    </location>
</feature>
<gene>
    <name evidence="2" type="ORF">PZE19_04350</name>
</gene>